<dbReference type="KEGG" id="ssyi:EKG83_42340"/>
<dbReference type="InterPro" id="IPR013249">
    <property type="entry name" value="RNA_pol_sigma70_r4_t2"/>
</dbReference>
<organism evidence="6 7">
    <name type="scientific">Saccharothrix syringae</name>
    <name type="common">Nocardiopsis syringae</name>
    <dbReference type="NCBI Taxonomy" id="103733"/>
    <lineage>
        <taxon>Bacteria</taxon>
        <taxon>Bacillati</taxon>
        <taxon>Actinomycetota</taxon>
        <taxon>Actinomycetes</taxon>
        <taxon>Pseudonocardiales</taxon>
        <taxon>Pseudonocardiaceae</taxon>
        <taxon>Saccharothrix</taxon>
    </lineage>
</organism>
<name>A0A5Q0HAF4_SACSY</name>
<evidence type="ECO:0000256" key="4">
    <source>
        <dbReference type="ARBA" id="ARBA00023163"/>
    </source>
</evidence>
<feature type="domain" description="RNA polymerase sigma factor 70 region 4 type 2" evidence="5">
    <location>
        <begin position="95"/>
        <end position="131"/>
    </location>
</feature>
<dbReference type="Pfam" id="PF08281">
    <property type="entry name" value="Sigma70_r4_2"/>
    <property type="match status" value="1"/>
</dbReference>
<dbReference type="GO" id="GO:0003677">
    <property type="term" value="F:DNA binding"/>
    <property type="evidence" value="ECO:0007669"/>
    <property type="project" value="InterPro"/>
</dbReference>
<dbReference type="SUPFAM" id="SSF88659">
    <property type="entry name" value="Sigma3 and sigma4 domains of RNA polymerase sigma factors"/>
    <property type="match status" value="1"/>
</dbReference>
<reference evidence="7" key="1">
    <citation type="journal article" date="2021" name="Curr. Microbiol.">
        <title>Complete genome of nocamycin-producing strain Saccharothrix syringae NRRL B-16468 reveals the biosynthetic potential for secondary metabolites.</title>
        <authorList>
            <person name="Mo X."/>
            <person name="Yang S."/>
        </authorList>
    </citation>
    <scope>NUCLEOTIDE SEQUENCE [LARGE SCALE GENOMIC DNA]</scope>
    <source>
        <strain evidence="7">ATCC 51364 / DSM 43886 / JCM 6844 / KCTC 9398 / NBRC 14523 / NRRL B-16468 / INA 2240</strain>
    </source>
</reference>
<dbReference type="GO" id="GO:0006352">
    <property type="term" value="P:DNA-templated transcription initiation"/>
    <property type="evidence" value="ECO:0007669"/>
    <property type="project" value="InterPro"/>
</dbReference>
<protein>
    <submittedName>
        <fullName evidence="6">Sigma-70 family RNA polymerase sigma factor</fullName>
    </submittedName>
</protein>
<dbReference type="AlphaFoldDB" id="A0A5Q0HAF4"/>
<evidence type="ECO:0000313" key="7">
    <source>
        <dbReference type="Proteomes" id="UP000325787"/>
    </source>
</evidence>
<dbReference type="InterPro" id="IPR013324">
    <property type="entry name" value="RNA_pol_sigma_r3/r4-like"/>
</dbReference>
<evidence type="ECO:0000256" key="2">
    <source>
        <dbReference type="ARBA" id="ARBA00023015"/>
    </source>
</evidence>
<evidence type="ECO:0000256" key="3">
    <source>
        <dbReference type="ARBA" id="ARBA00023082"/>
    </source>
</evidence>
<dbReference type="Gene3D" id="1.10.10.10">
    <property type="entry name" value="Winged helix-like DNA-binding domain superfamily/Winged helix DNA-binding domain"/>
    <property type="match status" value="1"/>
</dbReference>
<evidence type="ECO:0000313" key="6">
    <source>
        <dbReference type="EMBL" id="QFZ23201.1"/>
    </source>
</evidence>
<dbReference type="RefSeq" id="WP_153278776.1">
    <property type="nucleotide sequence ID" value="NZ_CP034550.1"/>
</dbReference>
<dbReference type="InterPro" id="IPR036388">
    <property type="entry name" value="WH-like_DNA-bd_sf"/>
</dbReference>
<dbReference type="GO" id="GO:0016987">
    <property type="term" value="F:sigma factor activity"/>
    <property type="evidence" value="ECO:0007669"/>
    <property type="project" value="UniProtKB-KW"/>
</dbReference>
<sequence length="146" mass="16038">MVKAIDEFRRKALLGGEWDPAGGASLKSYFTTACVYAFPNVYRKWSTDFNRRRRESARSMDLEGLVGTATTTPNPADAAVTRLEVKRGLAAIADERTRQALVLREAGYTVREIAESLGTSHGTIKGLLERHRRTADQPVRDGGGNA</sequence>
<keyword evidence="7" id="KW-1185">Reference proteome</keyword>
<evidence type="ECO:0000259" key="5">
    <source>
        <dbReference type="Pfam" id="PF08281"/>
    </source>
</evidence>
<keyword evidence="3" id="KW-0731">Sigma factor</keyword>
<keyword evidence="4" id="KW-0804">Transcription</keyword>
<proteinExistence type="inferred from homology"/>
<dbReference type="EMBL" id="CP034550">
    <property type="protein sequence ID" value="QFZ23201.1"/>
    <property type="molecule type" value="Genomic_DNA"/>
</dbReference>
<evidence type="ECO:0000256" key="1">
    <source>
        <dbReference type="ARBA" id="ARBA00010641"/>
    </source>
</evidence>
<gene>
    <name evidence="6" type="ORF">EKG83_42340</name>
</gene>
<accession>A0A5Q0HAF4</accession>
<comment type="similarity">
    <text evidence="1">Belongs to the sigma-70 factor family. ECF subfamily.</text>
</comment>
<keyword evidence="2" id="KW-0805">Transcription regulation</keyword>
<dbReference type="Proteomes" id="UP000325787">
    <property type="component" value="Chromosome"/>
</dbReference>